<accession>A0A914YWB1</accession>
<dbReference type="Proteomes" id="UP000887577">
    <property type="component" value="Unplaced"/>
</dbReference>
<dbReference type="Pfam" id="PF18701">
    <property type="entry name" value="DUF5641"/>
    <property type="match status" value="1"/>
</dbReference>
<reference evidence="3" key="1">
    <citation type="submission" date="2022-11" db="UniProtKB">
        <authorList>
            <consortium name="WormBaseParasite"/>
        </authorList>
    </citation>
    <scope>IDENTIFICATION</scope>
</reference>
<protein>
    <submittedName>
        <fullName evidence="3">DUF5641 domain-containing protein</fullName>
    </submittedName>
</protein>
<name>A0A914YWB1_9BILA</name>
<dbReference type="WBParaSite" id="PSU_v2.g2369.t1">
    <property type="protein sequence ID" value="PSU_v2.g2369.t1"/>
    <property type="gene ID" value="PSU_v2.g2369"/>
</dbReference>
<dbReference type="InterPro" id="IPR040676">
    <property type="entry name" value="DUF5641"/>
</dbReference>
<evidence type="ECO:0000259" key="1">
    <source>
        <dbReference type="Pfam" id="PF18701"/>
    </source>
</evidence>
<dbReference type="AlphaFoldDB" id="A0A914YWB1"/>
<dbReference type="PANTHER" id="PTHR47331:SF1">
    <property type="entry name" value="GAG-LIKE PROTEIN"/>
    <property type="match status" value="1"/>
</dbReference>
<sequence length="177" mass="20669">MVNSRPLLYVDDESPHILCPANLMGFRPTWYLNEADESDDENDPDYNPTMLSPREGLIRLCKNEWKKLDLFWTTWNDQYLNLLREKQQFQHKATRGAYSFPQLNEVVIVQDDQIPRSFWKLAKIKELLYGTDGECRSALIEFSNGNQTRRPSNALYPLEVNISSPRECGDSSLTHRQ</sequence>
<keyword evidence="2" id="KW-1185">Reference proteome</keyword>
<proteinExistence type="predicted"/>
<feature type="domain" description="DUF5641" evidence="1">
    <location>
        <begin position="68"/>
        <end position="156"/>
    </location>
</feature>
<dbReference type="PANTHER" id="PTHR47331">
    <property type="entry name" value="PHD-TYPE DOMAIN-CONTAINING PROTEIN"/>
    <property type="match status" value="1"/>
</dbReference>
<evidence type="ECO:0000313" key="3">
    <source>
        <dbReference type="WBParaSite" id="PSU_v2.g2369.t1"/>
    </source>
</evidence>
<organism evidence="2 3">
    <name type="scientific">Panagrolaimus superbus</name>
    <dbReference type="NCBI Taxonomy" id="310955"/>
    <lineage>
        <taxon>Eukaryota</taxon>
        <taxon>Metazoa</taxon>
        <taxon>Ecdysozoa</taxon>
        <taxon>Nematoda</taxon>
        <taxon>Chromadorea</taxon>
        <taxon>Rhabditida</taxon>
        <taxon>Tylenchina</taxon>
        <taxon>Panagrolaimomorpha</taxon>
        <taxon>Panagrolaimoidea</taxon>
        <taxon>Panagrolaimidae</taxon>
        <taxon>Panagrolaimus</taxon>
    </lineage>
</organism>
<evidence type="ECO:0000313" key="2">
    <source>
        <dbReference type="Proteomes" id="UP000887577"/>
    </source>
</evidence>